<keyword evidence="2" id="KW-1185">Reference proteome</keyword>
<accession>A0A4V1M5X4</accession>
<dbReference type="RefSeq" id="WP_129048616.1">
    <property type="nucleotide sequence ID" value="NZ_SDHX01000002.1"/>
</dbReference>
<dbReference type="Proteomes" id="UP000290218">
    <property type="component" value="Unassembled WGS sequence"/>
</dbReference>
<dbReference type="OrthoDB" id="199466at2"/>
<dbReference type="AlphaFoldDB" id="A0A4V1M5X4"/>
<sequence length="91" mass="10093">MRALILSDSPADRVSIPKIADEQIVAGPDWPDAQDIEGRWLSLRAPTGINDLDLVLSKIPDEQWPDQIIYLRDSAVAFDCQIFDVPMVACA</sequence>
<gene>
    <name evidence="1" type="ORF">ESB00_15040</name>
</gene>
<comment type="caution">
    <text evidence="1">The sequence shown here is derived from an EMBL/GenBank/DDBJ whole genome shotgun (WGS) entry which is preliminary data.</text>
</comment>
<evidence type="ECO:0000313" key="1">
    <source>
        <dbReference type="EMBL" id="RXK53026.1"/>
    </source>
</evidence>
<name>A0A4V1M5X4_9BACT</name>
<proteinExistence type="predicted"/>
<organism evidence="1 2">
    <name type="scientific">Oleiharenicola lentus</name>
    <dbReference type="NCBI Taxonomy" id="2508720"/>
    <lineage>
        <taxon>Bacteria</taxon>
        <taxon>Pseudomonadati</taxon>
        <taxon>Verrucomicrobiota</taxon>
        <taxon>Opitutia</taxon>
        <taxon>Opitutales</taxon>
        <taxon>Opitutaceae</taxon>
        <taxon>Oleiharenicola</taxon>
    </lineage>
</organism>
<reference evidence="1 2" key="1">
    <citation type="submission" date="2019-01" db="EMBL/GenBank/DDBJ databases">
        <title>Lacunisphaera sp. strain TWA-58.</title>
        <authorList>
            <person name="Chen W.-M."/>
        </authorList>
    </citation>
    <scope>NUCLEOTIDE SEQUENCE [LARGE SCALE GENOMIC DNA]</scope>
    <source>
        <strain evidence="1 2">TWA-58</strain>
    </source>
</reference>
<dbReference type="EMBL" id="SDHX01000002">
    <property type="protein sequence ID" value="RXK53026.1"/>
    <property type="molecule type" value="Genomic_DNA"/>
</dbReference>
<protein>
    <submittedName>
        <fullName evidence="1">Uncharacterized protein</fullName>
    </submittedName>
</protein>
<evidence type="ECO:0000313" key="2">
    <source>
        <dbReference type="Proteomes" id="UP000290218"/>
    </source>
</evidence>